<dbReference type="SUPFAM" id="SSF50800">
    <property type="entry name" value="PK beta-barrel domain-like"/>
    <property type="match status" value="1"/>
</dbReference>
<comment type="pathway">
    <text evidence="1 13">Carbohydrate degradation; glycolysis; pyruvate from D-glyceraldehyde 3-phosphate: step 5/5.</text>
</comment>
<keyword evidence="4 13" id="KW-0808">Transferase</keyword>
<keyword evidence="10 13" id="KW-0324">Glycolysis</keyword>
<dbReference type="InterPro" id="IPR011037">
    <property type="entry name" value="Pyrv_Knase-like_insert_dom_sf"/>
</dbReference>
<evidence type="ECO:0000256" key="1">
    <source>
        <dbReference type="ARBA" id="ARBA00004997"/>
    </source>
</evidence>
<dbReference type="PANTHER" id="PTHR11817">
    <property type="entry name" value="PYRUVATE KINASE"/>
    <property type="match status" value="1"/>
</dbReference>
<dbReference type="Pfam" id="PF02887">
    <property type="entry name" value="PK_C"/>
    <property type="match status" value="1"/>
</dbReference>
<dbReference type="Gene3D" id="3.20.20.60">
    <property type="entry name" value="Phosphoenolpyruvate-binding domains"/>
    <property type="match status" value="1"/>
</dbReference>
<dbReference type="Pfam" id="PF00224">
    <property type="entry name" value="PK"/>
    <property type="match status" value="1"/>
</dbReference>
<dbReference type="RefSeq" id="WP_048100671.1">
    <property type="nucleotide sequence ID" value="NZ_JFZT01000062.1"/>
</dbReference>
<evidence type="ECO:0000256" key="8">
    <source>
        <dbReference type="ARBA" id="ARBA00022840"/>
    </source>
</evidence>
<evidence type="ECO:0000256" key="13">
    <source>
        <dbReference type="RuleBase" id="RU000504"/>
    </source>
</evidence>
<dbReference type="EMBL" id="JFZT01000062">
    <property type="protein sequence ID" value="EZQ01739.1"/>
    <property type="molecule type" value="Genomic_DNA"/>
</dbReference>
<evidence type="ECO:0000259" key="15">
    <source>
        <dbReference type="Pfam" id="PF02887"/>
    </source>
</evidence>
<keyword evidence="8" id="KW-0067">ATP-binding</keyword>
<dbReference type="Gene3D" id="3.40.1380.20">
    <property type="entry name" value="Pyruvate kinase, C-terminal domain"/>
    <property type="match status" value="1"/>
</dbReference>
<evidence type="ECO:0000256" key="4">
    <source>
        <dbReference type="ARBA" id="ARBA00022679"/>
    </source>
</evidence>
<dbReference type="GO" id="GO:0004743">
    <property type="term" value="F:pyruvate kinase activity"/>
    <property type="evidence" value="ECO:0007669"/>
    <property type="project" value="UniProtKB-UniRule"/>
</dbReference>
<dbReference type="SUPFAM" id="SSF51621">
    <property type="entry name" value="Phosphoenolpyruvate/pyruvate domain"/>
    <property type="match status" value="1"/>
</dbReference>
<feature type="domain" description="Pyruvate kinase C-terminal" evidence="15">
    <location>
        <begin position="331"/>
        <end position="443"/>
    </location>
</feature>
<evidence type="ECO:0000256" key="10">
    <source>
        <dbReference type="ARBA" id="ARBA00023152"/>
    </source>
</evidence>
<evidence type="ECO:0000256" key="9">
    <source>
        <dbReference type="ARBA" id="ARBA00022842"/>
    </source>
</evidence>
<name>A0A031LKJ8_9CREN</name>
<accession>A0A031LKJ8</accession>
<keyword evidence="11 16" id="KW-0670">Pyruvate</keyword>
<dbReference type="GO" id="GO:0005524">
    <property type="term" value="F:ATP binding"/>
    <property type="evidence" value="ECO:0007669"/>
    <property type="project" value="UniProtKB-KW"/>
</dbReference>
<dbReference type="NCBIfam" id="TIGR01064">
    <property type="entry name" value="pyruv_kin"/>
    <property type="match status" value="1"/>
</dbReference>
<evidence type="ECO:0000313" key="16">
    <source>
        <dbReference type="EMBL" id="EZQ01739.1"/>
    </source>
</evidence>
<dbReference type="SUPFAM" id="SSF52935">
    <property type="entry name" value="PK C-terminal domain-like"/>
    <property type="match status" value="1"/>
</dbReference>
<evidence type="ECO:0000256" key="7">
    <source>
        <dbReference type="ARBA" id="ARBA00022777"/>
    </source>
</evidence>
<feature type="domain" description="Pyruvate kinase barrel" evidence="14">
    <location>
        <begin position="1"/>
        <end position="305"/>
    </location>
</feature>
<evidence type="ECO:0000256" key="3">
    <source>
        <dbReference type="ARBA" id="ARBA00012142"/>
    </source>
</evidence>
<dbReference type="InterPro" id="IPR036918">
    <property type="entry name" value="Pyrv_Knase_C_sf"/>
</dbReference>
<dbReference type="OrthoDB" id="56298at2157"/>
<dbReference type="InterPro" id="IPR015793">
    <property type="entry name" value="Pyrv_Knase_brl"/>
</dbReference>
<keyword evidence="5" id="KW-0479">Metal-binding</keyword>
<dbReference type="GO" id="GO:0016301">
    <property type="term" value="F:kinase activity"/>
    <property type="evidence" value="ECO:0007669"/>
    <property type="project" value="UniProtKB-KW"/>
</dbReference>
<organism evidence="16 17">
    <name type="scientific">Candidatus Acidianus copahuensis</name>
    <dbReference type="NCBI Taxonomy" id="1160895"/>
    <lineage>
        <taxon>Archaea</taxon>
        <taxon>Thermoproteota</taxon>
        <taxon>Thermoprotei</taxon>
        <taxon>Sulfolobales</taxon>
        <taxon>Sulfolobaceae</taxon>
        <taxon>Acidianus</taxon>
    </lineage>
</organism>
<protein>
    <recommendedName>
        <fullName evidence="3 12">Pyruvate kinase</fullName>
        <ecNumber evidence="3 12">2.7.1.40</ecNumber>
    </recommendedName>
</protein>
<dbReference type="PRINTS" id="PR01050">
    <property type="entry name" value="PYRUVTKNASE"/>
</dbReference>
<keyword evidence="6" id="KW-0547">Nucleotide-binding</keyword>
<dbReference type="STRING" id="1160895.CM19_12435"/>
<evidence type="ECO:0000256" key="2">
    <source>
        <dbReference type="ARBA" id="ARBA00008663"/>
    </source>
</evidence>
<dbReference type="InterPro" id="IPR015795">
    <property type="entry name" value="Pyrv_Knase_C"/>
</dbReference>
<dbReference type="GO" id="GO:0000287">
    <property type="term" value="F:magnesium ion binding"/>
    <property type="evidence" value="ECO:0007669"/>
    <property type="project" value="UniProtKB-UniRule"/>
</dbReference>
<dbReference type="AlphaFoldDB" id="A0A031LKJ8"/>
<keyword evidence="17" id="KW-1185">Reference proteome</keyword>
<evidence type="ECO:0000256" key="6">
    <source>
        <dbReference type="ARBA" id="ARBA00022741"/>
    </source>
</evidence>
<evidence type="ECO:0000256" key="11">
    <source>
        <dbReference type="ARBA" id="ARBA00023317"/>
    </source>
</evidence>
<proteinExistence type="inferred from homology"/>
<gene>
    <name evidence="16" type="ORF">CM19_12435</name>
</gene>
<evidence type="ECO:0000256" key="5">
    <source>
        <dbReference type="ARBA" id="ARBA00022723"/>
    </source>
</evidence>
<dbReference type="Proteomes" id="UP000024332">
    <property type="component" value="Unassembled WGS sequence"/>
</dbReference>
<dbReference type="GO" id="GO:0030955">
    <property type="term" value="F:potassium ion binding"/>
    <property type="evidence" value="ECO:0007669"/>
    <property type="project" value="UniProtKB-UniRule"/>
</dbReference>
<sequence>MRKTKIIATLGPASENKVKELSGLVDIFRLNFAHGDEAEHKRYFDIINDEAKGTPILVDLPGPKIRVGDIQGKLDLRSGQKVIFSNKGNGIPVEDPVFFKGVKNNSIILLSDGNIKVKITEVKNDEVKGLVLEGGILTSRKGINIPDIQLPSGITDNDMKLLDEALKLGADFIGLSFVLSKDDIIKVKEKVKDTAWVIAKIEKKNAVEKLKDIVDVSDAVMVARGDLGVEIGLENLPFIQKRIISVSRHSGRPVILATQVLESMVTFPAPTRAEVIDISNSISEGVDAIMLSDETAAGNYPVEAVKTLNEIMTAVEKRIKTIRPPPVTPDDAVAVASVNVAEISKASIIIVHSRSGNSTIRISRLRPKSNIIGICPTEVLARRLKLCWGVFPIISDKNMRDIDDIIIYAENVSRLYGKCGENIVVTGGDPRLEEGRTDFIKLHQIPC</sequence>
<reference evidence="16 17" key="1">
    <citation type="submission" date="2014-03" db="EMBL/GenBank/DDBJ databases">
        <title>Draft genome sequence of the novel thermoacidophilic archaea Acidianus copahuensis ALE1 strain, isolated from Copahue volcanic area in Neuquen Argentina.</title>
        <authorList>
            <person name="Urbieta M.S."/>
            <person name="Rascovan N."/>
            <person name="Castro C."/>
            <person name="Revale S."/>
            <person name="Giaveno M.A."/>
            <person name="Vazquez M.P."/>
            <person name="Donati E.R."/>
        </authorList>
    </citation>
    <scope>NUCLEOTIDE SEQUENCE [LARGE SCALE GENOMIC DNA]</scope>
    <source>
        <strain evidence="16 17">ALE1</strain>
    </source>
</reference>
<dbReference type="Gene3D" id="2.40.33.10">
    <property type="entry name" value="PK beta-barrel domain-like"/>
    <property type="match status" value="1"/>
</dbReference>
<dbReference type="UniPathway" id="UPA00109">
    <property type="reaction ID" value="UER00188"/>
</dbReference>
<dbReference type="InterPro" id="IPR040442">
    <property type="entry name" value="Pyrv_kinase-like_dom_sf"/>
</dbReference>
<evidence type="ECO:0000313" key="17">
    <source>
        <dbReference type="Proteomes" id="UP000024332"/>
    </source>
</evidence>
<evidence type="ECO:0000256" key="12">
    <source>
        <dbReference type="NCBIfam" id="TIGR01064"/>
    </source>
</evidence>
<dbReference type="InterPro" id="IPR015806">
    <property type="entry name" value="Pyrv_Knase_insert_dom_sf"/>
</dbReference>
<comment type="similarity">
    <text evidence="2 13">Belongs to the pyruvate kinase family.</text>
</comment>
<keyword evidence="9 13" id="KW-0460">Magnesium</keyword>
<dbReference type="InterPro" id="IPR015813">
    <property type="entry name" value="Pyrv/PenolPyrv_kinase-like_dom"/>
</dbReference>
<comment type="catalytic activity">
    <reaction evidence="13">
        <text>pyruvate + ATP = phosphoenolpyruvate + ADP + H(+)</text>
        <dbReference type="Rhea" id="RHEA:18157"/>
        <dbReference type="ChEBI" id="CHEBI:15361"/>
        <dbReference type="ChEBI" id="CHEBI:15378"/>
        <dbReference type="ChEBI" id="CHEBI:30616"/>
        <dbReference type="ChEBI" id="CHEBI:58702"/>
        <dbReference type="ChEBI" id="CHEBI:456216"/>
        <dbReference type="EC" id="2.7.1.40"/>
    </reaction>
</comment>
<dbReference type="EC" id="2.7.1.40" evidence="3 12"/>
<keyword evidence="7 13" id="KW-0418">Kinase</keyword>
<dbReference type="InterPro" id="IPR001697">
    <property type="entry name" value="Pyr_Knase"/>
</dbReference>
<evidence type="ECO:0000259" key="14">
    <source>
        <dbReference type="Pfam" id="PF00224"/>
    </source>
</evidence>
<comment type="caution">
    <text evidence="16">The sequence shown here is derived from an EMBL/GenBank/DDBJ whole genome shotgun (WGS) entry which is preliminary data.</text>
</comment>